<evidence type="ECO:0000256" key="3">
    <source>
        <dbReference type="ARBA" id="ARBA00022730"/>
    </source>
</evidence>
<keyword evidence="2 5" id="KW-0690">Ribosome biogenesis</keyword>
<dbReference type="RefSeq" id="WP_092704019.1">
    <property type="nucleotide sequence ID" value="NZ_FOSR01000009.1"/>
</dbReference>
<dbReference type="GO" id="GO:0043022">
    <property type="term" value="F:ribosome binding"/>
    <property type="evidence" value="ECO:0007669"/>
    <property type="project" value="UniProtKB-UniRule"/>
</dbReference>
<feature type="region of interest" description="Disordered" evidence="6">
    <location>
        <begin position="1"/>
        <end position="24"/>
    </location>
</feature>
<dbReference type="InterPro" id="IPR023153">
    <property type="entry name" value="DarP_sf"/>
</dbReference>
<evidence type="ECO:0000256" key="2">
    <source>
        <dbReference type="ARBA" id="ARBA00022517"/>
    </source>
</evidence>
<evidence type="ECO:0000256" key="1">
    <source>
        <dbReference type="ARBA" id="ARBA00022490"/>
    </source>
</evidence>
<comment type="subcellular location">
    <subcellularLocation>
        <location evidence="5">Cytoplasm</location>
    </subcellularLocation>
    <text evidence="5">Associates with late stage pre-50S ribosomal subunits.</text>
</comment>
<keyword evidence="1 5" id="KW-0963">Cytoplasm</keyword>
<evidence type="ECO:0000256" key="5">
    <source>
        <dbReference type="HAMAP-Rule" id="MF_00765"/>
    </source>
</evidence>
<organism evidence="7 8">
    <name type="scientific">Rhodanobacter glycinis</name>
    <dbReference type="NCBI Taxonomy" id="582702"/>
    <lineage>
        <taxon>Bacteria</taxon>
        <taxon>Pseudomonadati</taxon>
        <taxon>Pseudomonadota</taxon>
        <taxon>Gammaproteobacteria</taxon>
        <taxon>Lysobacterales</taxon>
        <taxon>Rhodanobacteraceae</taxon>
        <taxon>Rhodanobacter</taxon>
    </lineage>
</organism>
<dbReference type="Proteomes" id="UP000198725">
    <property type="component" value="Unassembled WGS sequence"/>
</dbReference>
<evidence type="ECO:0000313" key="8">
    <source>
        <dbReference type="Proteomes" id="UP000198725"/>
    </source>
</evidence>
<comment type="similarity">
    <text evidence="5">Belongs to the DarP family.</text>
</comment>
<dbReference type="PANTHER" id="PTHR38101">
    <property type="entry name" value="UPF0307 PROTEIN YJGA"/>
    <property type="match status" value="1"/>
</dbReference>
<keyword evidence="4 5" id="KW-0694">RNA-binding</keyword>
<dbReference type="PANTHER" id="PTHR38101:SF1">
    <property type="entry name" value="UPF0307 PROTEIN YJGA"/>
    <property type="match status" value="1"/>
</dbReference>
<proteinExistence type="inferred from homology"/>
<dbReference type="HAMAP" id="MF_00765">
    <property type="entry name" value="DarP"/>
    <property type="match status" value="1"/>
</dbReference>
<evidence type="ECO:0000313" key="7">
    <source>
        <dbReference type="EMBL" id="SFK94325.1"/>
    </source>
</evidence>
<sequence length="197" mass="22321">MSPSRSRNQTELDDEDYGPSRTQQRRDALAVLTLAGQLVELPPSRLAKLDLPDDVVREIDNTRRVTAHVARKRQLAFLAKVMRRYDEADFANVRAELGENRDKQRQETAAMHRLEALRERLIGDDGDAALSTLLDQHPGIDRQHLRSLIRQARVEKITPNKPPKAYREIFKLLKGLPRPDDSSEASLPDDDATSPDA</sequence>
<dbReference type="Pfam" id="PF04751">
    <property type="entry name" value="DarP"/>
    <property type="match status" value="1"/>
</dbReference>
<dbReference type="CDD" id="cd16331">
    <property type="entry name" value="YjgA-like"/>
    <property type="match status" value="1"/>
</dbReference>
<dbReference type="AlphaFoldDB" id="A0A1I4DM21"/>
<feature type="compositionally biased region" description="Acidic residues" evidence="6">
    <location>
        <begin position="187"/>
        <end position="197"/>
    </location>
</feature>
<comment type="function">
    <text evidence="5">Member of a network of 50S ribosomal subunit biogenesis factors which assembles along the 30S-50S interface, preventing incorrect 23S rRNA structures from forming. Promotes peptidyl transferase center (PTC) maturation.</text>
</comment>
<feature type="region of interest" description="Disordered" evidence="6">
    <location>
        <begin position="176"/>
        <end position="197"/>
    </location>
</feature>
<accession>A0A1I4DM21</accession>
<dbReference type="PIRSF" id="PIRSF016183">
    <property type="entry name" value="UCP016183"/>
    <property type="match status" value="1"/>
</dbReference>
<name>A0A1I4DM21_9GAMM</name>
<reference evidence="8" key="1">
    <citation type="submission" date="2016-10" db="EMBL/GenBank/DDBJ databases">
        <authorList>
            <person name="Varghese N."/>
            <person name="Submissions S."/>
        </authorList>
    </citation>
    <scope>NUCLEOTIDE SEQUENCE [LARGE SCALE GENOMIC DNA]</scope>
    <source>
        <strain evidence="8">MO64</strain>
    </source>
</reference>
<evidence type="ECO:0000256" key="4">
    <source>
        <dbReference type="ARBA" id="ARBA00022884"/>
    </source>
</evidence>
<dbReference type="GO" id="GO:1902626">
    <property type="term" value="P:assembly of large subunit precursor of preribosome"/>
    <property type="evidence" value="ECO:0007669"/>
    <property type="project" value="UniProtKB-UniRule"/>
</dbReference>
<dbReference type="GO" id="GO:0019843">
    <property type="term" value="F:rRNA binding"/>
    <property type="evidence" value="ECO:0007669"/>
    <property type="project" value="UniProtKB-UniRule"/>
</dbReference>
<protein>
    <recommendedName>
        <fullName evidence="5">Dual-action ribosomal maturation protein DarP</fullName>
    </recommendedName>
    <alternativeName>
        <fullName evidence="5">Large ribosomal subunit assembly factor DarP</fullName>
    </alternativeName>
</protein>
<dbReference type="InterPro" id="IPR006839">
    <property type="entry name" value="DarP"/>
</dbReference>
<dbReference type="SUPFAM" id="SSF158710">
    <property type="entry name" value="PSPTO4464-like"/>
    <property type="match status" value="1"/>
</dbReference>
<keyword evidence="3 5" id="KW-0699">rRNA-binding</keyword>
<dbReference type="NCBIfam" id="NF003593">
    <property type="entry name" value="PRK05255.1-1"/>
    <property type="match status" value="1"/>
</dbReference>
<dbReference type="EMBL" id="FOSR01000009">
    <property type="protein sequence ID" value="SFK94325.1"/>
    <property type="molecule type" value="Genomic_DNA"/>
</dbReference>
<keyword evidence="8" id="KW-1185">Reference proteome</keyword>
<gene>
    <name evidence="5" type="primary">darP</name>
    <name evidence="7" type="ORF">SAMN05192579_109126</name>
</gene>
<dbReference type="GO" id="GO:0005829">
    <property type="term" value="C:cytosol"/>
    <property type="evidence" value="ECO:0007669"/>
    <property type="project" value="TreeGrafter"/>
</dbReference>
<dbReference type="Gene3D" id="1.10.60.30">
    <property type="entry name" value="PSPTO4464-like domains"/>
    <property type="match status" value="2"/>
</dbReference>
<evidence type="ECO:0000256" key="6">
    <source>
        <dbReference type="SAM" id="MobiDB-lite"/>
    </source>
</evidence>